<keyword evidence="1" id="KW-0732">Signal</keyword>
<proteinExistence type="predicted"/>
<dbReference type="Proteomes" id="UP000294359">
    <property type="component" value="Chromosome"/>
</dbReference>
<sequence>MRITLFVILLAATPVAAMAQAPRYVAQLLMTSSMQGADINNSGVVLTNEYRYVGGSWEYGAVFLTPGSRVDLGTLGGKQVFGNELNDLGMAVGRSTLAGARPRTHSYTPAASCRTSVRWEATTARPSQSTMPAW</sequence>
<organism evidence="2 3">
    <name type="scientific">Pseudoduganella plicata</name>
    <dbReference type="NCBI Taxonomy" id="321984"/>
    <lineage>
        <taxon>Bacteria</taxon>
        <taxon>Pseudomonadati</taxon>
        <taxon>Pseudomonadota</taxon>
        <taxon>Betaproteobacteria</taxon>
        <taxon>Burkholderiales</taxon>
        <taxon>Oxalobacteraceae</taxon>
        <taxon>Telluria group</taxon>
        <taxon>Pseudoduganella</taxon>
    </lineage>
</organism>
<protein>
    <submittedName>
        <fullName evidence="2">Uncharacterized protein</fullName>
    </submittedName>
</protein>
<feature type="signal peptide" evidence="1">
    <location>
        <begin position="1"/>
        <end position="19"/>
    </location>
</feature>
<gene>
    <name evidence="2" type="ORF">E1742_07240</name>
</gene>
<evidence type="ECO:0000313" key="2">
    <source>
        <dbReference type="EMBL" id="QBQ35966.1"/>
    </source>
</evidence>
<reference evidence="2 3" key="1">
    <citation type="submission" date="2019-03" db="EMBL/GenBank/DDBJ databases">
        <title>Draft Genome Sequences of Six Type Strains of the Genus Massilia.</title>
        <authorList>
            <person name="Miess H."/>
            <person name="Frediansyhah A."/>
            <person name="Gross H."/>
        </authorList>
    </citation>
    <scope>NUCLEOTIDE SEQUENCE [LARGE SCALE GENOMIC DNA]</scope>
    <source>
        <strain evidence="2 3">DSM 17505</strain>
    </source>
</reference>
<evidence type="ECO:0000256" key="1">
    <source>
        <dbReference type="SAM" id="SignalP"/>
    </source>
</evidence>
<accession>A0ABX5S6M0</accession>
<feature type="chain" id="PRO_5047309293" evidence="1">
    <location>
        <begin position="20"/>
        <end position="134"/>
    </location>
</feature>
<name>A0ABX5S6M0_9BURK</name>
<keyword evidence="3" id="KW-1185">Reference proteome</keyword>
<dbReference type="EMBL" id="CP038026">
    <property type="protein sequence ID" value="QBQ35966.1"/>
    <property type="molecule type" value="Genomic_DNA"/>
</dbReference>
<dbReference type="RefSeq" id="WP_134384217.1">
    <property type="nucleotide sequence ID" value="NZ_CP038026.1"/>
</dbReference>
<evidence type="ECO:0000313" key="3">
    <source>
        <dbReference type="Proteomes" id="UP000294359"/>
    </source>
</evidence>